<dbReference type="GO" id="GO:0004856">
    <property type="term" value="F:D-xylulokinase activity"/>
    <property type="evidence" value="ECO:0007669"/>
    <property type="project" value="InterPro"/>
</dbReference>
<dbReference type="EMBL" id="JACBAZ010000011">
    <property type="protein sequence ID" value="NWK57398.1"/>
    <property type="molecule type" value="Genomic_DNA"/>
</dbReference>
<dbReference type="Pfam" id="PF02782">
    <property type="entry name" value="FGGY_C"/>
    <property type="match status" value="1"/>
</dbReference>
<dbReference type="RefSeq" id="WP_178934423.1">
    <property type="nucleotide sequence ID" value="NZ_JACBAZ010000011.1"/>
</dbReference>
<dbReference type="InterPro" id="IPR018485">
    <property type="entry name" value="FGGY_C"/>
</dbReference>
<sequence>MHLGLDCSTQSFSAILIDAENGSIAHEASVNFEKDLPHYGTTAGFVRGPNQGEVFSNPLMWVEALELLLGKLAANGAPLAQVSSISGSGQQHATVYLNEQFPLILDTLQPEAPLHAQLGPSISRLLSPIWMDGSTANECEEIASALGSHQEVCRRSGSVAIQRFSGPQIRKFAKQDPIAWGQTKQVHLASSFLASILAGKPAAIDHGDGAGMNLMNLEQRGWDSDLVQATAPDLLDKLPPLASSSTVAGKLAPYFVKKYGFSEQCDVVLWSGDNPCSLVGMGASSPGNLVISLGTSYTLFAAMESPHTDPQGFGHVFGNPLGGFMSLICFQNGALACEATKQNIKLSWTEFDARTEHPPKAGDTPSLPFFQAEITPLAKPSEQSNTTVRSLLDGQFLSMKKHADWMRIKPKHIRVTGGISRAKGICQTIANVFNSPVQTIETHASAGLGAAMRACLATTNIPLNILESSFCQPESDSILPQPEVSAIYQEMSATFDTMLTNHLNS</sequence>
<evidence type="ECO:0000259" key="5">
    <source>
        <dbReference type="Pfam" id="PF02782"/>
    </source>
</evidence>
<protein>
    <submittedName>
        <fullName evidence="6">Carbohydrate kinase</fullName>
    </submittedName>
</protein>
<dbReference type="Proteomes" id="UP000557872">
    <property type="component" value="Unassembled WGS sequence"/>
</dbReference>
<evidence type="ECO:0000256" key="3">
    <source>
        <dbReference type="ARBA" id="ARBA00022777"/>
    </source>
</evidence>
<name>A0A851GHZ1_9BACT</name>
<gene>
    <name evidence="6" type="ORF">HW115_17395</name>
</gene>
<keyword evidence="2" id="KW-0808">Transferase</keyword>
<dbReference type="InterPro" id="IPR043129">
    <property type="entry name" value="ATPase_NBD"/>
</dbReference>
<dbReference type="PANTHER" id="PTHR10196:SF57">
    <property type="entry name" value="XYLULOSE KINASE"/>
    <property type="match status" value="1"/>
</dbReference>
<dbReference type="GO" id="GO:0005997">
    <property type="term" value="P:xylulose metabolic process"/>
    <property type="evidence" value="ECO:0007669"/>
    <property type="project" value="TreeGrafter"/>
</dbReference>
<proteinExistence type="inferred from homology"/>
<accession>A0A851GHZ1</accession>
<evidence type="ECO:0000259" key="4">
    <source>
        <dbReference type="Pfam" id="PF00370"/>
    </source>
</evidence>
<reference evidence="6 7" key="1">
    <citation type="submission" date="2020-07" db="EMBL/GenBank/DDBJ databases">
        <title>Roseicoccus Jingziensis gen. nov., sp. nov., isolated from coastal seawater.</title>
        <authorList>
            <person name="Feng X."/>
        </authorList>
    </citation>
    <scope>NUCLEOTIDE SEQUENCE [LARGE SCALE GENOMIC DNA]</scope>
    <source>
        <strain evidence="6 7">N1E253</strain>
    </source>
</reference>
<dbReference type="PANTHER" id="PTHR10196">
    <property type="entry name" value="SUGAR KINASE"/>
    <property type="match status" value="1"/>
</dbReference>
<keyword evidence="3 6" id="KW-0418">Kinase</keyword>
<feature type="domain" description="Carbohydrate kinase FGGY N-terminal" evidence="4">
    <location>
        <begin position="129"/>
        <end position="280"/>
    </location>
</feature>
<dbReference type="InterPro" id="IPR018484">
    <property type="entry name" value="FGGY_N"/>
</dbReference>
<dbReference type="GO" id="GO:0042732">
    <property type="term" value="P:D-xylose metabolic process"/>
    <property type="evidence" value="ECO:0007669"/>
    <property type="project" value="InterPro"/>
</dbReference>
<evidence type="ECO:0000256" key="2">
    <source>
        <dbReference type="ARBA" id="ARBA00022679"/>
    </source>
</evidence>
<comment type="caution">
    <text evidence="6">The sequence shown here is derived from an EMBL/GenBank/DDBJ whole genome shotgun (WGS) entry which is preliminary data.</text>
</comment>
<dbReference type="AlphaFoldDB" id="A0A851GHZ1"/>
<dbReference type="CDD" id="cd07776">
    <property type="entry name" value="ASKHA_NBD_FGGY_SpXK-like"/>
    <property type="match status" value="1"/>
</dbReference>
<evidence type="ECO:0000256" key="1">
    <source>
        <dbReference type="ARBA" id="ARBA00009156"/>
    </source>
</evidence>
<dbReference type="InterPro" id="IPR042024">
    <property type="entry name" value="D-XK_euk"/>
</dbReference>
<comment type="similarity">
    <text evidence="1">Belongs to the FGGY kinase family.</text>
</comment>
<dbReference type="InterPro" id="IPR000577">
    <property type="entry name" value="Carb_kinase_FGGY"/>
</dbReference>
<feature type="domain" description="Carbohydrate kinase FGGY C-terminal" evidence="5">
    <location>
        <begin position="289"/>
        <end position="457"/>
    </location>
</feature>
<dbReference type="Gene3D" id="3.30.420.40">
    <property type="match status" value="2"/>
</dbReference>
<dbReference type="Pfam" id="PF00370">
    <property type="entry name" value="FGGY_N"/>
    <property type="match status" value="1"/>
</dbReference>
<evidence type="ECO:0000313" key="7">
    <source>
        <dbReference type="Proteomes" id="UP000557872"/>
    </source>
</evidence>
<dbReference type="PIRSF" id="PIRSF000538">
    <property type="entry name" value="GlpK"/>
    <property type="match status" value="1"/>
</dbReference>
<keyword evidence="7" id="KW-1185">Reference proteome</keyword>
<dbReference type="GO" id="GO:0005829">
    <property type="term" value="C:cytosol"/>
    <property type="evidence" value="ECO:0007669"/>
    <property type="project" value="TreeGrafter"/>
</dbReference>
<organism evidence="6 7">
    <name type="scientific">Oceaniferula marina</name>
    <dbReference type="NCBI Taxonomy" id="2748318"/>
    <lineage>
        <taxon>Bacteria</taxon>
        <taxon>Pseudomonadati</taxon>
        <taxon>Verrucomicrobiota</taxon>
        <taxon>Verrucomicrobiia</taxon>
        <taxon>Verrucomicrobiales</taxon>
        <taxon>Verrucomicrobiaceae</taxon>
        <taxon>Oceaniferula</taxon>
    </lineage>
</organism>
<dbReference type="SUPFAM" id="SSF53067">
    <property type="entry name" value="Actin-like ATPase domain"/>
    <property type="match status" value="2"/>
</dbReference>
<evidence type="ECO:0000313" key="6">
    <source>
        <dbReference type="EMBL" id="NWK57398.1"/>
    </source>
</evidence>